<dbReference type="PANTHER" id="PTHR20854">
    <property type="entry name" value="INOSITOL MONOPHOSPHATASE"/>
    <property type="match status" value="1"/>
</dbReference>
<dbReference type="CDD" id="cd01639">
    <property type="entry name" value="IMPase"/>
    <property type="match status" value="1"/>
</dbReference>
<evidence type="ECO:0000256" key="6">
    <source>
        <dbReference type="ARBA" id="ARBA00022723"/>
    </source>
</evidence>
<dbReference type="FunFam" id="3.30.540.10:FF:000003">
    <property type="entry name" value="Inositol-1-monophosphatase"/>
    <property type="match status" value="1"/>
</dbReference>
<evidence type="ECO:0000256" key="10">
    <source>
        <dbReference type="RuleBase" id="RU364068"/>
    </source>
</evidence>
<dbReference type="InterPro" id="IPR020550">
    <property type="entry name" value="Inositol_monophosphatase_CS"/>
</dbReference>
<evidence type="ECO:0000313" key="11">
    <source>
        <dbReference type="EMBL" id="GGK44459.1"/>
    </source>
</evidence>
<gene>
    <name evidence="11" type="ORF">GCM10011322_34540</name>
</gene>
<name>A0A917QCI1_9HYPH</name>
<keyword evidence="6 9" id="KW-0479">Metal-binding</keyword>
<evidence type="ECO:0000256" key="9">
    <source>
        <dbReference type="PIRSR" id="PIRSR600760-2"/>
    </source>
</evidence>
<evidence type="ECO:0000256" key="1">
    <source>
        <dbReference type="ARBA" id="ARBA00001033"/>
    </source>
</evidence>
<dbReference type="PRINTS" id="PR01959">
    <property type="entry name" value="SBIMPHPHTASE"/>
</dbReference>
<dbReference type="PRINTS" id="PR00377">
    <property type="entry name" value="IMPHPHTASES"/>
</dbReference>
<feature type="binding site" evidence="9">
    <location>
        <position position="89"/>
    </location>
    <ligand>
        <name>Mg(2+)</name>
        <dbReference type="ChEBI" id="CHEBI:18420"/>
        <label>1</label>
        <note>catalytic</note>
    </ligand>
</feature>
<feature type="binding site" evidence="9">
    <location>
        <position position="69"/>
    </location>
    <ligand>
        <name>Mg(2+)</name>
        <dbReference type="ChEBI" id="CHEBI:18420"/>
        <label>1</label>
        <note>catalytic</note>
    </ligand>
</feature>
<dbReference type="InterPro" id="IPR020583">
    <property type="entry name" value="Inositol_monoP_metal-BS"/>
</dbReference>
<feature type="binding site" evidence="9">
    <location>
        <position position="86"/>
    </location>
    <ligand>
        <name>Mg(2+)</name>
        <dbReference type="ChEBI" id="CHEBI:18420"/>
        <label>1</label>
        <note>catalytic</note>
    </ligand>
</feature>
<dbReference type="InterPro" id="IPR000760">
    <property type="entry name" value="Inositol_monophosphatase-like"/>
</dbReference>
<evidence type="ECO:0000256" key="7">
    <source>
        <dbReference type="ARBA" id="ARBA00022801"/>
    </source>
</evidence>
<comment type="catalytic activity">
    <reaction evidence="1 10">
        <text>a myo-inositol phosphate + H2O = myo-inositol + phosphate</text>
        <dbReference type="Rhea" id="RHEA:24056"/>
        <dbReference type="ChEBI" id="CHEBI:15377"/>
        <dbReference type="ChEBI" id="CHEBI:17268"/>
        <dbReference type="ChEBI" id="CHEBI:43474"/>
        <dbReference type="ChEBI" id="CHEBI:84139"/>
        <dbReference type="EC" id="3.1.3.25"/>
    </reaction>
</comment>
<dbReference type="PANTHER" id="PTHR20854:SF4">
    <property type="entry name" value="INOSITOL-1-MONOPHOSPHATASE-RELATED"/>
    <property type="match status" value="1"/>
</dbReference>
<reference evidence="11 12" key="1">
    <citation type="journal article" date="2014" name="Int. J. Syst. Evol. Microbiol.">
        <title>Complete genome sequence of Corynebacterium casei LMG S-19264T (=DSM 44701T), isolated from a smear-ripened cheese.</title>
        <authorList>
            <consortium name="US DOE Joint Genome Institute (JGI-PGF)"/>
            <person name="Walter F."/>
            <person name="Albersmeier A."/>
            <person name="Kalinowski J."/>
            <person name="Ruckert C."/>
        </authorList>
    </citation>
    <scope>NUCLEOTIDE SEQUENCE [LARGE SCALE GENOMIC DNA]</scope>
    <source>
        <strain evidence="11 12">CGMCC 1.9161</strain>
    </source>
</reference>
<evidence type="ECO:0000256" key="8">
    <source>
        <dbReference type="ARBA" id="ARBA00022842"/>
    </source>
</evidence>
<proteinExistence type="inferred from homology"/>
<dbReference type="FunFam" id="3.40.190.80:FF:000020">
    <property type="entry name" value="Fructose-1,6-bisphosphatase/inositol-1-monophosphatase"/>
    <property type="match status" value="1"/>
</dbReference>
<dbReference type="RefSeq" id="WP_188914510.1">
    <property type="nucleotide sequence ID" value="NZ_BMMF01000011.1"/>
</dbReference>
<evidence type="ECO:0000256" key="4">
    <source>
        <dbReference type="ARBA" id="ARBA00013106"/>
    </source>
</evidence>
<dbReference type="InterPro" id="IPR033942">
    <property type="entry name" value="IMPase"/>
</dbReference>
<evidence type="ECO:0000256" key="3">
    <source>
        <dbReference type="ARBA" id="ARBA00009759"/>
    </source>
</evidence>
<dbReference type="GO" id="GO:0046854">
    <property type="term" value="P:phosphatidylinositol phosphate biosynthetic process"/>
    <property type="evidence" value="ECO:0007669"/>
    <property type="project" value="InterPro"/>
</dbReference>
<dbReference type="Gene3D" id="3.30.540.10">
    <property type="entry name" value="Fructose-1,6-Bisphosphatase, subunit A, domain 1"/>
    <property type="match status" value="1"/>
</dbReference>
<evidence type="ECO:0000256" key="5">
    <source>
        <dbReference type="ARBA" id="ARBA00019784"/>
    </source>
</evidence>
<dbReference type="PROSITE" id="PS00629">
    <property type="entry name" value="IMP_1"/>
    <property type="match status" value="1"/>
</dbReference>
<dbReference type="GO" id="GO:0008934">
    <property type="term" value="F:inositol monophosphate 1-phosphatase activity"/>
    <property type="evidence" value="ECO:0007669"/>
    <property type="project" value="InterPro"/>
</dbReference>
<feature type="binding site" evidence="9">
    <location>
        <position position="214"/>
    </location>
    <ligand>
        <name>Mg(2+)</name>
        <dbReference type="ChEBI" id="CHEBI:18420"/>
        <label>1</label>
        <note>catalytic</note>
    </ligand>
</feature>
<dbReference type="GO" id="GO:0046872">
    <property type="term" value="F:metal ion binding"/>
    <property type="evidence" value="ECO:0007669"/>
    <property type="project" value="UniProtKB-KW"/>
</dbReference>
<feature type="binding site" evidence="9">
    <location>
        <position position="88"/>
    </location>
    <ligand>
        <name>Mg(2+)</name>
        <dbReference type="ChEBI" id="CHEBI:18420"/>
        <label>1</label>
        <note>catalytic</note>
    </ligand>
</feature>
<accession>A0A917QCI1</accession>
<keyword evidence="12" id="KW-1185">Reference proteome</keyword>
<dbReference type="GO" id="GO:0006020">
    <property type="term" value="P:inositol metabolic process"/>
    <property type="evidence" value="ECO:0007669"/>
    <property type="project" value="TreeGrafter"/>
</dbReference>
<dbReference type="EMBL" id="BMMF01000011">
    <property type="protein sequence ID" value="GGK44459.1"/>
    <property type="molecule type" value="Genomic_DNA"/>
</dbReference>
<dbReference type="InterPro" id="IPR022337">
    <property type="entry name" value="Inositol_monophosphatase_SuhB"/>
</dbReference>
<dbReference type="EC" id="3.1.3.25" evidence="4 10"/>
<evidence type="ECO:0000313" key="12">
    <source>
        <dbReference type="Proteomes" id="UP000600449"/>
    </source>
</evidence>
<dbReference type="Gene3D" id="3.40.190.80">
    <property type="match status" value="1"/>
</dbReference>
<organism evidence="11 12">
    <name type="scientific">Salinarimonas ramus</name>
    <dbReference type="NCBI Taxonomy" id="690164"/>
    <lineage>
        <taxon>Bacteria</taxon>
        <taxon>Pseudomonadati</taxon>
        <taxon>Pseudomonadota</taxon>
        <taxon>Alphaproteobacteria</taxon>
        <taxon>Hyphomicrobiales</taxon>
        <taxon>Salinarimonadaceae</taxon>
        <taxon>Salinarimonas</taxon>
    </lineage>
</organism>
<dbReference type="AlphaFoldDB" id="A0A917QCI1"/>
<dbReference type="PROSITE" id="PS00630">
    <property type="entry name" value="IMP_2"/>
    <property type="match status" value="1"/>
</dbReference>
<dbReference type="Proteomes" id="UP000600449">
    <property type="component" value="Unassembled WGS sequence"/>
</dbReference>
<dbReference type="SUPFAM" id="SSF56655">
    <property type="entry name" value="Carbohydrate phosphatase"/>
    <property type="match status" value="1"/>
</dbReference>
<sequence>MIRTPLMTVMVDAVMKAARSLKRDFGEVENLQVSRKGPSDFVSAADRKAEQVLREALAKARPGYGFVLEEGGRIEGGDTQNVWYVDPLDGTTNFLHGIPQFAISVGLERDGKMYAGVIYDPIKDELYVAEKGQGAFLNNRRLRVSARTDLADCVVACGIPFLGHGNHPEFLRELGTIMAKVAGVRRMGSAALDLAAVAAGRCDGYWERNVQTYDIAAGLILVREAGGFVADADGGEQMMQKGSVVAGNEVVQRELLRIVRTASKAG</sequence>
<evidence type="ECO:0000256" key="2">
    <source>
        <dbReference type="ARBA" id="ARBA00001946"/>
    </source>
</evidence>
<comment type="cofactor">
    <cofactor evidence="2 9 10">
        <name>Mg(2+)</name>
        <dbReference type="ChEBI" id="CHEBI:18420"/>
    </cofactor>
</comment>
<protein>
    <recommendedName>
        <fullName evidence="5 10">Inositol-1-monophosphatase</fullName>
        <ecNumber evidence="4 10">3.1.3.25</ecNumber>
    </recommendedName>
</protein>
<keyword evidence="8 9" id="KW-0460">Magnesium</keyword>
<keyword evidence="7 10" id="KW-0378">Hydrolase</keyword>
<comment type="similarity">
    <text evidence="3 10">Belongs to the inositol monophosphatase superfamily.</text>
</comment>
<dbReference type="Pfam" id="PF00459">
    <property type="entry name" value="Inositol_P"/>
    <property type="match status" value="1"/>
</dbReference>
<comment type="caution">
    <text evidence="11">The sequence shown here is derived from an EMBL/GenBank/DDBJ whole genome shotgun (WGS) entry which is preliminary data.</text>
</comment>
<dbReference type="GO" id="GO:0007165">
    <property type="term" value="P:signal transduction"/>
    <property type="evidence" value="ECO:0007669"/>
    <property type="project" value="TreeGrafter"/>
</dbReference>